<evidence type="ECO:0000313" key="4">
    <source>
        <dbReference type="Proteomes" id="UP000308349"/>
    </source>
</evidence>
<proteinExistence type="predicted"/>
<evidence type="ECO:0000256" key="1">
    <source>
        <dbReference type="SAM" id="MobiDB-lite"/>
    </source>
</evidence>
<dbReference type="PANTHER" id="PTHR33375">
    <property type="entry name" value="CHROMOSOME-PARTITIONING PROTEIN PARB-RELATED"/>
    <property type="match status" value="1"/>
</dbReference>
<dbReference type="AlphaFoldDB" id="A0A5R8P812"/>
<dbReference type="SMART" id="SM00470">
    <property type="entry name" value="ParB"/>
    <property type="match status" value="1"/>
</dbReference>
<evidence type="ECO:0000259" key="2">
    <source>
        <dbReference type="SMART" id="SM00470"/>
    </source>
</evidence>
<dbReference type="PANTHER" id="PTHR33375:SF1">
    <property type="entry name" value="CHROMOSOME-PARTITIONING PROTEIN PARB-RELATED"/>
    <property type="match status" value="1"/>
</dbReference>
<dbReference type="GO" id="GO:0005694">
    <property type="term" value="C:chromosome"/>
    <property type="evidence" value="ECO:0007669"/>
    <property type="project" value="TreeGrafter"/>
</dbReference>
<dbReference type="InterPro" id="IPR050336">
    <property type="entry name" value="Chromosome_partition/occlusion"/>
</dbReference>
<dbReference type="Proteomes" id="UP000308349">
    <property type="component" value="Unassembled WGS sequence"/>
</dbReference>
<dbReference type="RefSeq" id="WP_138458128.1">
    <property type="nucleotide sequence ID" value="NZ_VBUU01000031.1"/>
</dbReference>
<reference evidence="3 4" key="1">
    <citation type="submission" date="2019-05" db="EMBL/GenBank/DDBJ databases">
        <title>Genomes sequences of two Nocardia cyriacigeorgica environmental isolates, type strains Nocardia asteroides ATCC 19247 and Nocardia cyriacigeorgica DSM 44484.</title>
        <authorList>
            <person name="Vautrin F."/>
            <person name="Bergeron E."/>
            <person name="Dubost A."/>
            <person name="Abrouk D."/>
            <person name="Rodriguez Nava V."/>
            <person name="Pujic P."/>
        </authorList>
    </citation>
    <scope>NUCLEOTIDE SEQUENCE [LARGE SCALE GENOMIC DNA]</scope>
    <source>
        <strain evidence="3 4">EML 1456</strain>
    </source>
</reference>
<protein>
    <recommendedName>
        <fullName evidence="2">ParB-like N-terminal domain-containing protein</fullName>
    </recommendedName>
</protein>
<dbReference type="GO" id="GO:0007059">
    <property type="term" value="P:chromosome segregation"/>
    <property type="evidence" value="ECO:0007669"/>
    <property type="project" value="TreeGrafter"/>
</dbReference>
<dbReference type="Gene3D" id="3.90.1530.10">
    <property type="entry name" value="Conserved hypothetical protein from pyrococcus furiosus pfu- 392566-001, ParB domain"/>
    <property type="match status" value="1"/>
</dbReference>
<dbReference type="InterPro" id="IPR003115">
    <property type="entry name" value="ParB_N"/>
</dbReference>
<evidence type="ECO:0000313" key="3">
    <source>
        <dbReference type="EMBL" id="TLG00317.1"/>
    </source>
</evidence>
<name>A0A5R8P812_9NOCA</name>
<gene>
    <name evidence="3" type="ORF">FEK35_24030</name>
</gene>
<feature type="domain" description="ParB-like N-terminal" evidence="2">
    <location>
        <begin position="61"/>
        <end position="150"/>
    </location>
</feature>
<dbReference type="SUPFAM" id="SSF110849">
    <property type="entry name" value="ParB/Sulfiredoxin"/>
    <property type="match status" value="1"/>
</dbReference>
<sequence length="567" mass="61240">MTATLAEPAAPDTARPPTPTPTPSDARDATDATVIVAVDADNATTDTGAEAVVPPVGAVADFRDPRELVIGENVRRSVDLADHPDQVASVRQFGVQAPVLVERETDGTLHVLDGQVRVLAAIEAGCAFIPVWVTEARTDLTGEQRRIDRAMRQMNLNVRRINLTDSDYAAGVAFMLDLGASATDVADGLQRPRSEVRKLGAVGRSATAAQLADDNQLGLDQLAVLAEYDNLGDTDAVQRLRSVSRYQFALVAKRIAAERDYTRRQLTAALAYGVCGFGVLTDEPDTTSDQARYLPALALETTDGTPVDPDLIYTDPARWVVYLSVEDDADLVDATTGELVDPDSVDWNLTRGEPDAEPAAGLRHPDTVTRRDRWSPTFYLPVDQLDASGLRPITVRGDDPESVQASEAEAAAREAARQARRRVIALNIRGEAANKRRLEFLSSYLQRRTPPKQAARFVAEHLARELDTSALQLVTKLLGVGGSREQLLKAIADAPVNRAWVIALAMVIAAHETPLGKSFWRDHPATTPAYLHLLAEVGAGGDYTLDEVEQAAAGDIDYHDIDIDTAA</sequence>
<comment type="caution">
    <text evidence="3">The sequence shown here is derived from an EMBL/GenBank/DDBJ whole genome shotgun (WGS) entry which is preliminary data.</text>
</comment>
<accession>A0A5R8P812</accession>
<dbReference type="EMBL" id="VBUU01000031">
    <property type="protein sequence ID" value="TLG00317.1"/>
    <property type="molecule type" value="Genomic_DNA"/>
</dbReference>
<feature type="region of interest" description="Disordered" evidence="1">
    <location>
        <begin position="1"/>
        <end position="29"/>
    </location>
</feature>
<dbReference type="InterPro" id="IPR036086">
    <property type="entry name" value="ParB/Sulfiredoxin_sf"/>
</dbReference>
<organism evidence="3 4">
    <name type="scientific">Nocardia cyriacigeorgica</name>
    <dbReference type="NCBI Taxonomy" id="135487"/>
    <lineage>
        <taxon>Bacteria</taxon>
        <taxon>Bacillati</taxon>
        <taxon>Actinomycetota</taxon>
        <taxon>Actinomycetes</taxon>
        <taxon>Mycobacteriales</taxon>
        <taxon>Nocardiaceae</taxon>
        <taxon>Nocardia</taxon>
    </lineage>
</organism>
<dbReference type="OrthoDB" id="3846919at2"/>